<feature type="transmembrane region" description="Helical" evidence="7">
    <location>
        <begin position="9"/>
        <end position="29"/>
    </location>
</feature>
<gene>
    <name evidence="9" type="ORF">NWE54_23375</name>
</gene>
<dbReference type="Gene3D" id="1.10.3720.10">
    <property type="entry name" value="MetI-like"/>
    <property type="match status" value="1"/>
</dbReference>
<feature type="transmembrane region" description="Helical" evidence="7">
    <location>
        <begin position="226"/>
        <end position="252"/>
    </location>
</feature>
<evidence type="ECO:0000256" key="1">
    <source>
        <dbReference type="ARBA" id="ARBA00004651"/>
    </source>
</evidence>
<evidence type="ECO:0000256" key="7">
    <source>
        <dbReference type="RuleBase" id="RU363032"/>
    </source>
</evidence>
<keyword evidence="2 7" id="KW-0813">Transport</keyword>
<dbReference type="EMBL" id="CP102774">
    <property type="protein sequence ID" value="UZF86668.1"/>
    <property type="molecule type" value="Genomic_DNA"/>
</dbReference>
<feature type="domain" description="ABC transmembrane type-1" evidence="8">
    <location>
        <begin position="94"/>
        <end position="291"/>
    </location>
</feature>
<feature type="transmembrane region" description="Helical" evidence="7">
    <location>
        <begin position="169"/>
        <end position="190"/>
    </location>
</feature>
<feature type="transmembrane region" description="Helical" evidence="7">
    <location>
        <begin position="100"/>
        <end position="122"/>
    </location>
</feature>
<feature type="transmembrane region" description="Helical" evidence="7">
    <location>
        <begin position="272"/>
        <end position="298"/>
    </location>
</feature>
<protein>
    <submittedName>
        <fullName evidence="9">ABC transporter permease</fullName>
    </submittedName>
</protein>
<evidence type="ECO:0000313" key="9">
    <source>
        <dbReference type="EMBL" id="UZF86668.1"/>
    </source>
</evidence>
<dbReference type="Pfam" id="PF00528">
    <property type="entry name" value="BPD_transp_1"/>
    <property type="match status" value="1"/>
</dbReference>
<dbReference type="PROSITE" id="PS50928">
    <property type="entry name" value="ABC_TM1"/>
    <property type="match status" value="1"/>
</dbReference>
<dbReference type="GO" id="GO:0055085">
    <property type="term" value="P:transmembrane transport"/>
    <property type="evidence" value="ECO:0007669"/>
    <property type="project" value="InterPro"/>
</dbReference>
<dbReference type="PROSITE" id="PS51257">
    <property type="entry name" value="PROKAR_LIPOPROTEIN"/>
    <property type="match status" value="1"/>
</dbReference>
<feature type="transmembrane region" description="Helical" evidence="7">
    <location>
        <begin position="134"/>
        <end position="157"/>
    </location>
</feature>
<evidence type="ECO:0000256" key="4">
    <source>
        <dbReference type="ARBA" id="ARBA00022692"/>
    </source>
</evidence>
<dbReference type="GO" id="GO:0005886">
    <property type="term" value="C:plasma membrane"/>
    <property type="evidence" value="ECO:0007669"/>
    <property type="project" value="UniProtKB-SubCell"/>
</dbReference>
<organism evidence="9">
    <name type="scientific">Bosea sp. NBC_00436</name>
    <dbReference type="NCBI Taxonomy" id="2969620"/>
    <lineage>
        <taxon>Bacteria</taxon>
        <taxon>Pseudomonadati</taxon>
        <taxon>Pseudomonadota</taxon>
        <taxon>Alphaproteobacteria</taxon>
        <taxon>Hyphomicrobiales</taxon>
        <taxon>Boseaceae</taxon>
        <taxon>Bosea</taxon>
    </lineage>
</organism>
<keyword evidence="4 7" id="KW-0812">Transmembrane</keyword>
<keyword evidence="5 7" id="KW-1133">Transmembrane helix</keyword>
<dbReference type="SUPFAM" id="SSF161098">
    <property type="entry name" value="MetI-like"/>
    <property type="match status" value="1"/>
</dbReference>
<reference evidence="9" key="1">
    <citation type="submission" date="2022-08" db="EMBL/GenBank/DDBJ databases">
        <title>Complete Genome Sequences of 2 Bosea sp. soil isolates.</title>
        <authorList>
            <person name="Alvarez Arevalo M."/>
            <person name="Sterndorff E.B."/>
            <person name="Faurdal D."/>
            <person name="Joergensen T.S."/>
            <person name="Weber T."/>
        </authorList>
    </citation>
    <scope>NUCLEOTIDE SEQUENCE</scope>
    <source>
        <strain evidence="9">NBC_00436</strain>
    </source>
</reference>
<proteinExistence type="inferred from homology"/>
<evidence type="ECO:0000256" key="6">
    <source>
        <dbReference type="ARBA" id="ARBA00023136"/>
    </source>
</evidence>
<comment type="similarity">
    <text evidence="7">Belongs to the binding-protein-dependent transport system permease family.</text>
</comment>
<dbReference type="CDD" id="cd06261">
    <property type="entry name" value="TM_PBP2"/>
    <property type="match status" value="1"/>
</dbReference>
<evidence type="ECO:0000256" key="3">
    <source>
        <dbReference type="ARBA" id="ARBA00022475"/>
    </source>
</evidence>
<dbReference type="AlphaFoldDB" id="A0A9E8CS23"/>
<dbReference type="PANTHER" id="PTHR43163:SF6">
    <property type="entry name" value="DIPEPTIDE TRANSPORT SYSTEM PERMEASE PROTEIN DPPB-RELATED"/>
    <property type="match status" value="1"/>
</dbReference>
<evidence type="ECO:0000256" key="5">
    <source>
        <dbReference type="ARBA" id="ARBA00022989"/>
    </source>
</evidence>
<dbReference type="PANTHER" id="PTHR43163">
    <property type="entry name" value="DIPEPTIDE TRANSPORT SYSTEM PERMEASE PROTEIN DPPB-RELATED"/>
    <property type="match status" value="1"/>
</dbReference>
<accession>A0A9E8CS23</accession>
<name>A0A9E8CS23_9HYPH</name>
<comment type="subcellular location">
    <subcellularLocation>
        <location evidence="1 7">Cell membrane</location>
        <topology evidence="1 7">Multi-pass membrane protein</topology>
    </subcellularLocation>
</comment>
<sequence>MIDYVLRRILYTIPSLVGIVIACFFLTRLTGDPTDLFLPIDASEEAREAFRIQNGLNHSLLEQFATFAWKALHGDFGNSLRFSEPALNLLAERLGATIELAFATLAIAVMIGIPAGIMSAYYRNSWLDLTVRSLAALGQAVPTFYWGVVSILIFAVWLRWLPTGGSGGIAHLILPATTLASTLIALLARVMRSTTLDVMRQDFVRTARAKGLGEFAIMMRHVARNAFIPVLTIIALQFGVLMGGVIVTETVFSWPGVGRLAIQAIYARDYPVVQAVVFFFAVIFVLSNLLADVLSAVLDPRVRFR</sequence>
<dbReference type="InterPro" id="IPR035906">
    <property type="entry name" value="MetI-like_sf"/>
</dbReference>
<keyword evidence="3" id="KW-1003">Cell membrane</keyword>
<evidence type="ECO:0000259" key="8">
    <source>
        <dbReference type="PROSITE" id="PS50928"/>
    </source>
</evidence>
<dbReference type="InterPro" id="IPR000515">
    <property type="entry name" value="MetI-like"/>
</dbReference>
<evidence type="ECO:0000256" key="2">
    <source>
        <dbReference type="ARBA" id="ARBA00022448"/>
    </source>
</evidence>
<keyword evidence="6 7" id="KW-0472">Membrane</keyword>